<accession>A0A6C0G8B1</accession>
<dbReference type="InterPro" id="IPR015377">
    <property type="entry name" value="Fumarylacetoacetase_N"/>
</dbReference>
<protein>
    <recommendedName>
        <fullName evidence="5">fumarylacetoacetase</fullName>
        <ecNumber evidence="5">3.7.1.2</ecNumber>
    </recommendedName>
</protein>
<keyword evidence="6 14" id="KW-0479">Metal-binding</keyword>
<keyword evidence="9 14" id="KW-0460">Magnesium</keyword>
<dbReference type="SUPFAM" id="SSF63433">
    <property type="entry name" value="Fumarylacetoacetate hydrolase, FAH, N-terminal domain"/>
    <property type="match status" value="1"/>
</dbReference>
<organism evidence="17 18">
    <name type="scientific">Paenibacillus lycopersici</name>
    <dbReference type="NCBI Taxonomy" id="2704462"/>
    <lineage>
        <taxon>Bacteria</taxon>
        <taxon>Bacillati</taxon>
        <taxon>Bacillota</taxon>
        <taxon>Bacilli</taxon>
        <taxon>Bacillales</taxon>
        <taxon>Paenibacillaceae</taxon>
        <taxon>Paenibacillus</taxon>
    </lineage>
</organism>
<dbReference type="InterPro" id="IPR036462">
    <property type="entry name" value="Fumarylacetoacetase_N_sf"/>
</dbReference>
<proteinExistence type="inferred from homology"/>
<feature type="binding site" evidence="14">
    <location>
        <position position="236"/>
    </location>
    <ligand>
        <name>Mg(2+)</name>
        <dbReference type="ChEBI" id="CHEBI:18420"/>
    </ligand>
</feature>
<evidence type="ECO:0000256" key="6">
    <source>
        <dbReference type="ARBA" id="ARBA00022723"/>
    </source>
</evidence>
<dbReference type="GO" id="GO:0046872">
    <property type="term" value="F:metal ion binding"/>
    <property type="evidence" value="ECO:0007669"/>
    <property type="project" value="UniProtKB-KW"/>
</dbReference>
<feature type="binding site" evidence="14">
    <location>
        <position position="129"/>
    </location>
    <ligand>
        <name>Ca(2+)</name>
        <dbReference type="ChEBI" id="CHEBI:29108"/>
    </ligand>
</feature>
<evidence type="ECO:0000313" key="17">
    <source>
        <dbReference type="EMBL" id="QHT63911.1"/>
    </source>
</evidence>
<feature type="binding site" evidence="14">
    <location>
        <position position="260"/>
    </location>
    <ligand>
        <name>Mg(2+)</name>
        <dbReference type="ChEBI" id="CHEBI:18420"/>
    </ligand>
</feature>
<evidence type="ECO:0000313" key="18">
    <source>
        <dbReference type="Proteomes" id="UP000476064"/>
    </source>
</evidence>
<keyword evidence="7 17" id="KW-0378">Hydrolase</keyword>
<dbReference type="GO" id="GO:0006559">
    <property type="term" value="P:L-phenylalanine catabolic process"/>
    <property type="evidence" value="ECO:0007669"/>
    <property type="project" value="UniProtKB-UniPathway"/>
</dbReference>
<evidence type="ECO:0000256" key="9">
    <source>
        <dbReference type="ARBA" id="ARBA00022842"/>
    </source>
</evidence>
<evidence type="ECO:0000256" key="2">
    <source>
        <dbReference type="ARBA" id="ARBA00001946"/>
    </source>
</evidence>
<dbReference type="EMBL" id="CP048209">
    <property type="protein sequence ID" value="QHT63911.1"/>
    <property type="molecule type" value="Genomic_DNA"/>
</dbReference>
<evidence type="ECO:0000259" key="16">
    <source>
        <dbReference type="Pfam" id="PF09298"/>
    </source>
</evidence>
<evidence type="ECO:0000256" key="1">
    <source>
        <dbReference type="ARBA" id="ARBA00001913"/>
    </source>
</evidence>
<dbReference type="InterPro" id="IPR005959">
    <property type="entry name" value="Fumarylacetoacetase"/>
</dbReference>
<dbReference type="Pfam" id="PF01557">
    <property type="entry name" value="FAA_hydrolase"/>
    <property type="match status" value="1"/>
</dbReference>
<dbReference type="InterPro" id="IPR036663">
    <property type="entry name" value="Fumarylacetoacetase_C_sf"/>
</dbReference>
<comment type="cofactor">
    <cofactor evidence="2 14">
        <name>Mg(2+)</name>
        <dbReference type="ChEBI" id="CHEBI:18420"/>
    </cofactor>
</comment>
<evidence type="ECO:0000256" key="3">
    <source>
        <dbReference type="ARBA" id="ARBA00004782"/>
    </source>
</evidence>
<evidence type="ECO:0000259" key="15">
    <source>
        <dbReference type="Pfam" id="PF01557"/>
    </source>
</evidence>
<feature type="active site" description="Proton acceptor" evidence="12">
    <location>
        <position position="136"/>
    </location>
</feature>
<reference evidence="17 18" key="1">
    <citation type="submission" date="2020-01" db="EMBL/GenBank/DDBJ databases">
        <title>Paenibacillus sp. nov., isolated from tomato rhizosphere.</title>
        <authorList>
            <person name="Weon H.-Y."/>
            <person name="Lee S.A."/>
        </authorList>
    </citation>
    <scope>NUCLEOTIDE SEQUENCE [LARGE SCALE GENOMIC DNA]</scope>
    <source>
        <strain evidence="17 18">12200R-189</strain>
    </source>
</reference>
<sequence length="424" mass="46350">MLRSFIDVEPDSHFPIQNLPYGVFRPKQEGSPRIGVAIGRYVLDLAALDEAGCFEGTAAAGRGVFAKPSLNAFMALGRRAWSELRAAVARLLGADEPSLRDNDALKERALHPLSEVELLLPAEIGDYTDFYASKAHAANVGTLFRGKDNALMPNWLHLPVGYHGRASSIVVSGTDVRRPQGQLKLPDAAAPAFGPTRQLDFELEMGWLIGTGNELGQPIPIEEAEGHLFGLVLVNDWSARDIQAWEYQPLGPFLGKSFATSISPWVVPLEALEPFRIPAQRQEPAPLPYLSPGQPDSSTFNIELAVSLQSEAMANAEMIANSNYRHLYWTIGQQVAHHTAGGCNLRPGDLLASGTISGERRESRGCMLELTWRGTEPLRMSGGEERVWLEDGDRIVMSGWCQGDGYRIGFGEVSGRIVPARVRT</sequence>
<dbReference type="SUPFAM" id="SSF56529">
    <property type="entry name" value="FAH"/>
    <property type="match status" value="1"/>
</dbReference>
<feature type="binding site" evidence="14">
    <location>
        <position position="256"/>
    </location>
    <ligand>
        <name>Mg(2+)</name>
        <dbReference type="ChEBI" id="CHEBI:18420"/>
    </ligand>
</feature>
<comment type="similarity">
    <text evidence="4">Belongs to the FAH family.</text>
</comment>
<feature type="binding site" evidence="13">
    <location>
        <position position="145"/>
    </location>
    <ligand>
        <name>substrate</name>
    </ligand>
</feature>
<feature type="binding site" evidence="13">
    <location>
        <position position="247"/>
    </location>
    <ligand>
        <name>substrate</name>
    </ligand>
</feature>
<dbReference type="Pfam" id="PF09298">
    <property type="entry name" value="FAA_hydrolase_N"/>
    <property type="match status" value="1"/>
</dbReference>
<feature type="domain" description="Fumarylacetoacetase N-terminal" evidence="16">
    <location>
        <begin position="17"/>
        <end position="121"/>
    </location>
</feature>
<evidence type="ECO:0000256" key="5">
    <source>
        <dbReference type="ARBA" id="ARBA00012094"/>
    </source>
</evidence>
<evidence type="ECO:0000256" key="14">
    <source>
        <dbReference type="PIRSR" id="PIRSR605959-3"/>
    </source>
</evidence>
<dbReference type="NCBIfam" id="TIGR01266">
    <property type="entry name" value="fum_ac_acetase"/>
    <property type="match status" value="1"/>
</dbReference>
<dbReference type="AlphaFoldDB" id="A0A6C0G8B1"/>
<dbReference type="UniPathway" id="UPA00139">
    <property type="reaction ID" value="UER00341"/>
</dbReference>
<comment type="cofactor">
    <cofactor evidence="1 14">
        <name>Ca(2+)</name>
        <dbReference type="ChEBI" id="CHEBI:29108"/>
    </cofactor>
</comment>
<dbReference type="EC" id="3.7.1.2" evidence="5"/>
<dbReference type="PANTHER" id="PTHR43069">
    <property type="entry name" value="FUMARYLACETOACETASE"/>
    <property type="match status" value="1"/>
</dbReference>
<dbReference type="FunFam" id="3.90.850.10:FF:000004">
    <property type="entry name" value="Fumarylacetoacetase"/>
    <property type="match status" value="1"/>
</dbReference>
<evidence type="ECO:0000256" key="13">
    <source>
        <dbReference type="PIRSR" id="PIRSR605959-2"/>
    </source>
</evidence>
<name>A0A6C0G8B1_9BACL</name>
<dbReference type="KEGG" id="plyc:GXP70_13715"/>
<evidence type="ECO:0000256" key="7">
    <source>
        <dbReference type="ARBA" id="ARBA00022801"/>
    </source>
</evidence>
<feature type="binding site" evidence="13">
    <location>
        <position position="355"/>
    </location>
    <ligand>
        <name>substrate</name>
    </ligand>
</feature>
<comment type="pathway">
    <text evidence="3">Amino-acid degradation; L-phenylalanine degradation; acetoacetate and fumarate from L-phenylalanine: step 6/6.</text>
</comment>
<dbReference type="PANTHER" id="PTHR43069:SF2">
    <property type="entry name" value="FUMARYLACETOACETASE"/>
    <property type="match status" value="1"/>
</dbReference>
<feature type="binding site" evidence="13">
    <location>
        <position position="131"/>
    </location>
    <ligand>
        <name>substrate</name>
    </ligand>
</feature>
<feature type="binding site" evidence="14">
    <location>
        <position position="204"/>
    </location>
    <ligand>
        <name>Ca(2+)</name>
        <dbReference type="ChEBI" id="CHEBI:29108"/>
    </ligand>
</feature>
<dbReference type="GO" id="GO:0004334">
    <property type="term" value="F:fumarylacetoacetase activity"/>
    <property type="evidence" value="ECO:0007669"/>
    <property type="project" value="UniProtKB-EC"/>
</dbReference>
<feature type="domain" description="Fumarylacetoacetase-like C-terminal" evidence="15">
    <location>
        <begin position="128"/>
        <end position="417"/>
    </location>
</feature>
<gene>
    <name evidence="17" type="primary">fahA</name>
    <name evidence="17" type="ORF">GXP70_13715</name>
</gene>
<dbReference type="GO" id="GO:0006572">
    <property type="term" value="P:L-tyrosine catabolic process"/>
    <property type="evidence" value="ECO:0007669"/>
    <property type="project" value="UniProtKB-KW"/>
</dbReference>
<feature type="binding site" evidence="14">
    <location>
        <position position="236"/>
    </location>
    <ligand>
        <name>Ca(2+)</name>
        <dbReference type="ChEBI" id="CHEBI:29108"/>
    </ligand>
</feature>
<evidence type="ECO:0000256" key="12">
    <source>
        <dbReference type="PIRSR" id="PIRSR605959-1"/>
    </source>
</evidence>
<dbReference type="Gene3D" id="2.30.30.230">
    <property type="entry name" value="Fumarylacetoacetase, N-terminal domain"/>
    <property type="match status" value="1"/>
</dbReference>
<keyword evidence="11" id="KW-0585">Phenylalanine catabolism</keyword>
<feature type="binding site" evidence="13">
    <location>
        <position position="243"/>
    </location>
    <ligand>
        <name>substrate</name>
    </ligand>
</feature>
<keyword evidence="18" id="KW-1185">Reference proteome</keyword>
<dbReference type="GO" id="GO:1902000">
    <property type="term" value="P:homogentisate catabolic process"/>
    <property type="evidence" value="ECO:0007669"/>
    <property type="project" value="TreeGrafter"/>
</dbReference>
<dbReference type="Gene3D" id="3.90.850.10">
    <property type="entry name" value="Fumarylacetoacetase-like, C-terminal domain"/>
    <property type="match status" value="1"/>
</dbReference>
<dbReference type="FunFam" id="2.30.30.230:FF:000001">
    <property type="entry name" value="Fumarylacetoacetase"/>
    <property type="match status" value="1"/>
</dbReference>
<dbReference type="Proteomes" id="UP000476064">
    <property type="component" value="Chromosome"/>
</dbReference>
<keyword evidence="8 14" id="KW-0106">Calcium</keyword>
<evidence type="ECO:0000256" key="4">
    <source>
        <dbReference type="ARBA" id="ARBA00010211"/>
    </source>
</evidence>
<evidence type="ECO:0000256" key="11">
    <source>
        <dbReference type="ARBA" id="ARBA00023232"/>
    </source>
</evidence>
<evidence type="ECO:0000256" key="10">
    <source>
        <dbReference type="ARBA" id="ARBA00022878"/>
    </source>
</evidence>
<dbReference type="InterPro" id="IPR011234">
    <property type="entry name" value="Fumarylacetoacetase-like_C"/>
</dbReference>
<keyword evidence="10" id="KW-0828">Tyrosine catabolism</keyword>
<feature type="binding site" evidence="14">
    <location>
        <position position="202"/>
    </location>
    <ligand>
        <name>Ca(2+)</name>
        <dbReference type="ChEBI" id="CHEBI:29108"/>
    </ligand>
</feature>
<evidence type="ECO:0000256" key="8">
    <source>
        <dbReference type="ARBA" id="ARBA00022837"/>
    </source>
</evidence>